<dbReference type="AlphaFoldDB" id="A0A438GLT5"/>
<dbReference type="SUPFAM" id="SSF53901">
    <property type="entry name" value="Thiolase-like"/>
    <property type="match status" value="2"/>
</dbReference>
<feature type="domain" description="Chalcone/stilbene synthase C-terminal" evidence="7">
    <location>
        <begin position="121"/>
        <end position="146"/>
    </location>
</feature>
<dbReference type="InterPro" id="IPR012328">
    <property type="entry name" value="Chalcone/stilbene_synt_C"/>
</dbReference>
<evidence type="ECO:0000256" key="4">
    <source>
        <dbReference type="ARBA" id="ARBA00048068"/>
    </source>
</evidence>
<evidence type="ECO:0000259" key="6">
    <source>
        <dbReference type="Pfam" id="PF00195"/>
    </source>
</evidence>
<protein>
    <submittedName>
        <fullName evidence="8">Stilbene synthase 3</fullName>
    </submittedName>
</protein>
<evidence type="ECO:0000256" key="1">
    <source>
        <dbReference type="ARBA" id="ARBA00005531"/>
    </source>
</evidence>
<evidence type="ECO:0000259" key="7">
    <source>
        <dbReference type="Pfam" id="PF02797"/>
    </source>
</evidence>
<keyword evidence="3 5" id="KW-0012">Acyltransferase</keyword>
<dbReference type="InterPro" id="IPR011141">
    <property type="entry name" value="Polyketide_synthase_type-III"/>
</dbReference>
<dbReference type="PANTHER" id="PTHR11877">
    <property type="entry name" value="HYDROXYMETHYLGLUTARYL-COA SYNTHASE"/>
    <property type="match status" value="1"/>
</dbReference>
<dbReference type="InterPro" id="IPR001099">
    <property type="entry name" value="Chalcone/stilbene_synt_N"/>
</dbReference>
<reference evidence="8 9" key="1">
    <citation type="journal article" date="2018" name="PLoS Genet.">
        <title>Population sequencing reveals clonal diversity and ancestral inbreeding in the grapevine cultivar Chardonnay.</title>
        <authorList>
            <person name="Roach M.J."/>
            <person name="Johnson D.L."/>
            <person name="Bohlmann J."/>
            <person name="van Vuuren H.J."/>
            <person name="Jones S.J."/>
            <person name="Pretorius I.S."/>
            <person name="Schmidt S.A."/>
            <person name="Borneman A.R."/>
        </authorList>
    </citation>
    <scope>NUCLEOTIDE SEQUENCE [LARGE SCALE GENOMIC DNA]</scope>
    <source>
        <strain evidence="9">cv. Chardonnay</strain>
        <tissue evidence="8">Leaf</tissue>
    </source>
</reference>
<dbReference type="GO" id="GO:0050350">
    <property type="term" value="F:trihydroxystilbene synthase activity"/>
    <property type="evidence" value="ECO:0007669"/>
    <property type="project" value="UniProtKB-EC"/>
</dbReference>
<dbReference type="PANTHER" id="PTHR11877:SF14">
    <property type="entry name" value="CHALCONE SYNTHASE"/>
    <property type="match status" value="1"/>
</dbReference>
<dbReference type="Pfam" id="PF02797">
    <property type="entry name" value="Chal_sti_synt_C"/>
    <property type="match status" value="1"/>
</dbReference>
<organism evidence="8 9">
    <name type="scientific">Vitis vinifera</name>
    <name type="common">Grape</name>
    <dbReference type="NCBI Taxonomy" id="29760"/>
    <lineage>
        <taxon>Eukaryota</taxon>
        <taxon>Viridiplantae</taxon>
        <taxon>Streptophyta</taxon>
        <taxon>Embryophyta</taxon>
        <taxon>Tracheophyta</taxon>
        <taxon>Spermatophyta</taxon>
        <taxon>Magnoliopsida</taxon>
        <taxon>eudicotyledons</taxon>
        <taxon>Gunneridae</taxon>
        <taxon>Pentapetalae</taxon>
        <taxon>rosids</taxon>
        <taxon>Vitales</taxon>
        <taxon>Vitaceae</taxon>
        <taxon>Viteae</taxon>
        <taxon>Vitis</taxon>
    </lineage>
</organism>
<comment type="caution">
    <text evidence="8">The sequence shown here is derived from an EMBL/GenBank/DDBJ whole genome shotgun (WGS) entry which is preliminary data.</text>
</comment>
<sequence length="149" mass="15796">MPGADYKLANLLGLETSVRRVMLYHQGCYAGGTVLRTAKDLAENNAGARVLVVCSEITVVTFRGPSEDALDSLVGQALFGDGSAAVIVGSDPDISIERPLSSSSQQPKRLFLIQQVPLPETCVSDWNSLFWIAHPGGPAILDAVEANSI</sequence>
<dbReference type="PROSITE" id="PS00441">
    <property type="entry name" value="CHALCONE_SYNTH"/>
    <property type="match status" value="1"/>
</dbReference>
<dbReference type="Proteomes" id="UP000288805">
    <property type="component" value="Unassembled WGS sequence"/>
</dbReference>
<comment type="catalytic activity">
    <reaction evidence="4">
        <text>4-coumaroyl-CoA + 3 malonyl-CoA + 3 H(+) = trans-resveratrol + 4 CO2 + 4 CoA</text>
        <dbReference type="Rhea" id="RHEA:11936"/>
        <dbReference type="ChEBI" id="CHEBI:15378"/>
        <dbReference type="ChEBI" id="CHEBI:16526"/>
        <dbReference type="ChEBI" id="CHEBI:45713"/>
        <dbReference type="ChEBI" id="CHEBI:57287"/>
        <dbReference type="ChEBI" id="CHEBI:57355"/>
        <dbReference type="ChEBI" id="CHEBI:57384"/>
        <dbReference type="EC" id="2.3.1.95"/>
    </reaction>
</comment>
<evidence type="ECO:0000313" key="9">
    <source>
        <dbReference type="Proteomes" id="UP000288805"/>
    </source>
</evidence>
<dbReference type="Gene3D" id="3.40.47.10">
    <property type="match status" value="2"/>
</dbReference>
<evidence type="ECO:0000256" key="2">
    <source>
        <dbReference type="ARBA" id="ARBA00022679"/>
    </source>
</evidence>
<gene>
    <name evidence="8" type="primary">VIT_16s0100g01030_4</name>
    <name evidence="8" type="ORF">CK203_057800</name>
</gene>
<evidence type="ECO:0000256" key="3">
    <source>
        <dbReference type="ARBA" id="ARBA00023315"/>
    </source>
</evidence>
<name>A0A438GLT5_VITVI</name>
<evidence type="ECO:0000256" key="5">
    <source>
        <dbReference type="RuleBase" id="RU003633"/>
    </source>
</evidence>
<dbReference type="InterPro" id="IPR018088">
    <property type="entry name" value="Chalcone/stilbene_synthase_AS"/>
</dbReference>
<accession>A0A438GLT5</accession>
<evidence type="ECO:0000313" key="8">
    <source>
        <dbReference type="EMBL" id="RVW73165.1"/>
    </source>
</evidence>
<proteinExistence type="inferred from homology"/>
<dbReference type="Pfam" id="PF00195">
    <property type="entry name" value="Chal_sti_synt_N"/>
    <property type="match status" value="1"/>
</dbReference>
<keyword evidence="2 5" id="KW-0808">Transferase</keyword>
<comment type="similarity">
    <text evidence="1 5">Belongs to the thiolase-like superfamily. Chalcone/stilbene synthases family.</text>
</comment>
<feature type="domain" description="Chalcone/stilbene synthase N-terminal" evidence="6">
    <location>
        <begin position="1"/>
        <end position="92"/>
    </location>
</feature>
<dbReference type="EMBL" id="QGNW01000398">
    <property type="protein sequence ID" value="RVW73165.1"/>
    <property type="molecule type" value="Genomic_DNA"/>
</dbReference>
<dbReference type="InterPro" id="IPR016039">
    <property type="entry name" value="Thiolase-like"/>
</dbReference>